<dbReference type="InterPro" id="IPR011320">
    <property type="entry name" value="RNase_H1_N"/>
</dbReference>
<sequence length="224" mass="24377">MAKQKYYVVWEGKVPGIYKTWAECQAVTNGYPQAKFKAYESEAEAQAALKRGWKASFAASSKAAAASSAGAAQRGSERARAAKGSKSSEQVVLDSISVDVGSKGNPGLVEYKGVDTRTGKVIFQHPPIAKGTNNLGEFLAIVHALAYLKQKGSSMTIYSDSVTAISWVRKKAVATNLPRDESTKEIWALVDRALAWLHNNSYSNPILKWDTKAWGEIKADYGRK</sequence>
<evidence type="ECO:0000256" key="11">
    <source>
        <dbReference type="PIRNR" id="PIRNR037839"/>
    </source>
</evidence>
<keyword evidence="12" id="KW-0464">Manganese</keyword>
<evidence type="ECO:0000256" key="5">
    <source>
        <dbReference type="ARBA" id="ARBA00017721"/>
    </source>
</evidence>
<evidence type="ECO:0000256" key="7">
    <source>
        <dbReference type="ARBA" id="ARBA00022723"/>
    </source>
</evidence>
<dbReference type="Pfam" id="PF01693">
    <property type="entry name" value="Cauli_VI"/>
    <property type="match status" value="1"/>
</dbReference>
<keyword evidence="6 11" id="KW-0540">Nuclease</keyword>
<dbReference type="OrthoDB" id="9811552at2"/>
<feature type="binding site" evidence="12">
    <location>
        <position position="137"/>
    </location>
    <ligand>
        <name>Mg(2+)</name>
        <dbReference type="ChEBI" id="CHEBI:18420"/>
        <label>2</label>
    </ligand>
</feature>
<dbReference type="InterPro" id="IPR037056">
    <property type="entry name" value="RNase_H1_N_sf"/>
</dbReference>
<evidence type="ECO:0000313" key="14">
    <source>
        <dbReference type="EMBL" id="PZE19778.1"/>
    </source>
</evidence>
<gene>
    <name evidence="14" type="ORF">CBW46_016665</name>
</gene>
<evidence type="ECO:0000256" key="10">
    <source>
        <dbReference type="ARBA" id="ARBA00022842"/>
    </source>
</evidence>
<dbReference type="InterPro" id="IPR017290">
    <property type="entry name" value="RNase_H_bac"/>
</dbReference>
<evidence type="ECO:0000256" key="8">
    <source>
        <dbReference type="ARBA" id="ARBA00022759"/>
    </source>
</evidence>
<keyword evidence="10 11" id="KW-0460">Magnesium</keyword>
<dbReference type="RefSeq" id="WP_089201126.1">
    <property type="nucleotide sequence ID" value="NZ_NHRJ02000013.1"/>
</dbReference>
<evidence type="ECO:0000313" key="15">
    <source>
        <dbReference type="Proteomes" id="UP000214746"/>
    </source>
</evidence>
<comment type="cofactor">
    <cofactor evidence="1">
        <name>Mg(2+)</name>
        <dbReference type="ChEBI" id="CHEBI:18420"/>
    </cofactor>
</comment>
<evidence type="ECO:0000256" key="9">
    <source>
        <dbReference type="ARBA" id="ARBA00022801"/>
    </source>
</evidence>
<dbReference type="GO" id="GO:0005737">
    <property type="term" value="C:cytoplasm"/>
    <property type="evidence" value="ECO:0007669"/>
    <property type="project" value="UniProtKB-SubCell"/>
</dbReference>
<keyword evidence="8 11" id="KW-0255">Endonuclease</keyword>
<keyword evidence="7 11" id="KW-0479">Metal-binding</keyword>
<comment type="caution">
    <text evidence="14">The sequence shown here is derived from an EMBL/GenBank/DDBJ whole genome shotgun (WGS) entry which is preliminary data.</text>
</comment>
<dbReference type="SUPFAM" id="SSF55658">
    <property type="entry name" value="L9 N-domain-like"/>
    <property type="match status" value="1"/>
</dbReference>
<evidence type="ECO:0000256" key="2">
    <source>
        <dbReference type="ARBA" id="ARBA00004065"/>
    </source>
</evidence>
<dbReference type="InterPro" id="IPR012337">
    <property type="entry name" value="RNaseH-like_sf"/>
</dbReference>
<dbReference type="PROSITE" id="PS50879">
    <property type="entry name" value="RNASE_H_1"/>
    <property type="match status" value="1"/>
</dbReference>
<dbReference type="NCBIfam" id="NF046109">
    <property type="entry name" value="RNaseH_Halikb"/>
    <property type="match status" value="1"/>
</dbReference>
<feature type="binding site" evidence="12">
    <location>
        <position position="220"/>
    </location>
    <ligand>
        <name>Mg(2+)</name>
        <dbReference type="ChEBI" id="CHEBI:18420"/>
        <label>1</label>
    </ligand>
</feature>
<comment type="cofactor">
    <cofactor evidence="12">
        <name>Mn(2+)</name>
        <dbReference type="ChEBI" id="CHEBI:29035"/>
    </cofactor>
    <cofactor evidence="12">
        <name>Mg(2+)</name>
        <dbReference type="ChEBI" id="CHEBI:18420"/>
    </cofactor>
    <text evidence="12">Binds 2 metal ions per subunit. Manganese or magnesium.</text>
</comment>
<dbReference type="Gene3D" id="3.40.970.10">
    <property type="entry name" value="Ribonuclease H1, N-terminal domain"/>
    <property type="match status" value="1"/>
</dbReference>
<organism evidence="14 15">
    <name type="scientific">Paenibacillus xerothermodurans</name>
    <dbReference type="NCBI Taxonomy" id="1977292"/>
    <lineage>
        <taxon>Bacteria</taxon>
        <taxon>Bacillati</taxon>
        <taxon>Bacillota</taxon>
        <taxon>Bacilli</taxon>
        <taxon>Bacillales</taxon>
        <taxon>Paenibacillaceae</taxon>
        <taxon>Paenibacillus</taxon>
    </lineage>
</organism>
<dbReference type="InterPro" id="IPR036397">
    <property type="entry name" value="RNaseH_sf"/>
</dbReference>
<dbReference type="AlphaFoldDB" id="A0A2W1NY45"/>
<dbReference type="GO" id="GO:0003676">
    <property type="term" value="F:nucleic acid binding"/>
    <property type="evidence" value="ECO:0007669"/>
    <property type="project" value="UniProtKB-UniRule"/>
</dbReference>
<dbReference type="EMBL" id="NHRJ02000013">
    <property type="protein sequence ID" value="PZE19778.1"/>
    <property type="molecule type" value="Genomic_DNA"/>
</dbReference>
<evidence type="ECO:0000259" key="13">
    <source>
        <dbReference type="PROSITE" id="PS50879"/>
    </source>
</evidence>
<comment type="function">
    <text evidence="2 11">Endonuclease that specifically degrades the RNA of RNA-DNA hybrids.</text>
</comment>
<comment type="catalytic activity">
    <reaction evidence="11">
        <text>Endonucleolytic cleavage to 5'-phosphomonoester.</text>
        <dbReference type="EC" id="3.1.26.4"/>
    </reaction>
</comment>
<feature type="binding site" evidence="12">
    <location>
        <position position="99"/>
    </location>
    <ligand>
        <name>Mg(2+)</name>
        <dbReference type="ChEBI" id="CHEBI:18420"/>
        <label>1</label>
    </ligand>
</feature>
<dbReference type="InterPro" id="IPR002156">
    <property type="entry name" value="RNaseH_domain"/>
</dbReference>
<accession>A0A2W1NY45</accession>
<keyword evidence="9 11" id="KW-0378">Hydrolase</keyword>
<comment type="subcellular location">
    <subcellularLocation>
        <location evidence="11">Cytoplasm</location>
    </subcellularLocation>
</comment>
<dbReference type="Proteomes" id="UP000214746">
    <property type="component" value="Unassembled WGS sequence"/>
</dbReference>
<evidence type="ECO:0000256" key="12">
    <source>
        <dbReference type="PIRSR" id="PIRSR037839-1"/>
    </source>
</evidence>
<reference evidence="14" key="1">
    <citation type="submission" date="2018-06" db="EMBL/GenBank/DDBJ databases">
        <title>Paenibacillus xerothermodurans sp. nov. an extremely dry heat resistant spore forming bacterium isolated from the soil of Cape Canaveral, Florida.</title>
        <authorList>
            <person name="Seuylemezian A."/>
            <person name="Kaur N."/>
            <person name="Patil P."/>
            <person name="Patil P."/>
            <person name="Mayilraj S."/>
            <person name="Vaishampayan P."/>
        </authorList>
    </citation>
    <scope>NUCLEOTIDE SEQUENCE [LARGE SCALE GENOMIC DNA]</scope>
    <source>
        <strain evidence="14">ATCC 27380</strain>
    </source>
</reference>
<protein>
    <recommendedName>
        <fullName evidence="5 11">Ribonuclease H</fullName>
        <ecNumber evidence="4 11">3.1.26.4</ecNumber>
    </recommendedName>
</protein>
<comment type="similarity">
    <text evidence="3 11">Belongs to the RNase H family.</text>
</comment>
<keyword evidence="15" id="KW-1185">Reference proteome</keyword>
<evidence type="ECO:0000256" key="3">
    <source>
        <dbReference type="ARBA" id="ARBA00005300"/>
    </source>
</evidence>
<evidence type="ECO:0000256" key="1">
    <source>
        <dbReference type="ARBA" id="ARBA00001946"/>
    </source>
</evidence>
<proteinExistence type="inferred from homology"/>
<feature type="domain" description="RNase H type-1" evidence="13">
    <location>
        <begin position="90"/>
        <end position="224"/>
    </location>
</feature>
<dbReference type="FunFam" id="3.40.970.10:FF:000002">
    <property type="entry name" value="Ribonuclease H"/>
    <property type="match status" value="1"/>
</dbReference>
<evidence type="ECO:0000256" key="4">
    <source>
        <dbReference type="ARBA" id="ARBA00012180"/>
    </source>
</evidence>
<dbReference type="Gene3D" id="3.30.420.10">
    <property type="entry name" value="Ribonuclease H-like superfamily/Ribonuclease H"/>
    <property type="match status" value="1"/>
</dbReference>
<name>A0A2W1NY45_PAEXE</name>
<evidence type="ECO:0000256" key="6">
    <source>
        <dbReference type="ARBA" id="ARBA00022722"/>
    </source>
</evidence>
<dbReference type="GO" id="GO:0004523">
    <property type="term" value="F:RNA-DNA hybrid ribonuclease activity"/>
    <property type="evidence" value="ECO:0007669"/>
    <property type="project" value="UniProtKB-UniRule"/>
</dbReference>
<dbReference type="GO" id="GO:0046872">
    <property type="term" value="F:metal ion binding"/>
    <property type="evidence" value="ECO:0007669"/>
    <property type="project" value="UniProtKB-KW"/>
</dbReference>
<dbReference type="InterPro" id="IPR009027">
    <property type="entry name" value="Ribosomal_bL9/RNase_H1_N"/>
</dbReference>
<dbReference type="SUPFAM" id="SSF53098">
    <property type="entry name" value="Ribonuclease H-like"/>
    <property type="match status" value="1"/>
</dbReference>
<keyword evidence="11" id="KW-0963">Cytoplasm</keyword>
<dbReference type="PIRSF" id="PIRSF037839">
    <property type="entry name" value="Ribonuclease_H"/>
    <property type="match status" value="1"/>
</dbReference>
<dbReference type="EC" id="3.1.26.4" evidence="4 11"/>
<feature type="binding site" evidence="12">
    <location>
        <position position="160"/>
    </location>
    <ligand>
        <name>Mg(2+)</name>
        <dbReference type="ChEBI" id="CHEBI:18420"/>
        <label>2</label>
    </ligand>
</feature>